<sequence>MQLSCYRLPEIQTPLVNKFYQANRVRGRATKQDTVWVTKSSELIAACRIQQVEQYAFLSTVFVASAYRGQGVAKRLLLCAIESQECVYTFAYRTVAPLYSQLNFVEIDQLTLPTVLQEKFVNYTNQGREIIAMCFQRTVHT</sequence>
<dbReference type="EMBL" id="AUSV01000023">
    <property type="protein sequence ID" value="ESP93991.1"/>
    <property type="molecule type" value="Genomic_DNA"/>
</dbReference>
<dbReference type="GO" id="GO:0016747">
    <property type="term" value="F:acyltransferase activity, transferring groups other than amino-acyl groups"/>
    <property type="evidence" value="ECO:0007669"/>
    <property type="project" value="InterPro"/>
</dbReference>
<evidence type="ECO:0000313" key="2">
    <source>
        <dbReference type="EMBL" id="ESP93991.1"/>
    </source>
</evidence>
<dbReference type="Pfam" id="PF13508">
    <property type="entry name" value="Acetyltransf_7"/>
    <property type="match status" value="1"/>
</dbReference>
<feature type="domain" description="N-acetyltransferase" evidence="1">
    <location>
        <begin position="1"/>
        <end position="122"/>
    </location>
</feature>
<accession>V4H955</accession>
<dbReference type="RefSeq" id="WP_023398498.1">
    <property type="nucleotide sequence ID" value="NZ_AUSV01000023.1"/>
</dbReference>
<protein>
    <submittedName>
        <fullName evidence="2">Putative acetyltransferase</fullName>
    </submittedName>
</protein>
<evidence type="ECO:0000259" key="1">
    <source>
        <dbReference type="PROSITE" id="PS51186"/>
    </source>
</evidence>
<dbReference type="InterPro" id="IPR000182">
    <property type="entry name" value="GNAT_dom"/>
</dbReference>
<name>V4H955_PSEL2</name>
<gene>
    <name evidence="2" type="ORF">PL2TA16_02515</name>
</gene>
<comment type="caution">
    <text evidence="2">The sequence shown here is derived from an EMBL/GenBank/DDBJ whole genome shotgun (WGS) entry which is preliminary data.</text>
</comment>
<evidence type="ECO:0000313" key="3">
    <source>
        <dbReference type="Proteomes" id="UP000017820"/>
    </source>
</evidence>
<dbReference type="AlphaFoldDB" id="V4H955"/>
<dbReference type="PROSITE" id="PS51186">
    <property type="entry name" value="GNAT"/>
    <property type="match status" value="1"/>
</dbReference>
<dbReference type="Proteomes" id="UP000017820">
    <property type="component" value="Unassembled WGS sequence"/>
</dbReference>
<dbReference type="Gene3D" id="3.40.630.30">
    <property type="match status" value="1"/>
</dbReference>
<dbReference type="SUPFAM" id="SSF55729">
    <property type="entry name" value="Acyl-CoA N-acyltransferases (Nat)"/>
    <property type="match status" value="1"/>
</dbReference>
<proteinExistence type="predicted"/>
<reference evidence="3" key="1">
    <citation type="journal article" date="2014" name="Nat. Chem. Biol.">
        <title>Biosynthesis of polybrominated aromatic organic compounds by marine bacteria.</title>
        <authorList>
            <person name="Agarwal V."/>
            <person name="El Gamal A.A."/>
            <person name="Yamanaka K."/>
            <person name="Poth D."/>
            <person name="Kersten R.D."/>
            <person name="Schorn M."/>
            <person name="Allen E.E."/>
            <person name="Moore B.S."/>
        </authorList>
    </citation>
    <scope>NUCLEOTIDE SEQUENCE [LARGE SCALE GENOMIC DNA]</scope>
    <source>
        <strain evidence="3">2ta16</strain>
    </source>
</reference>
<keyword evidence="2" id="KW-0808">Transferase</keyword>
<organism evidence="2 3">
    <name type="scientific">Pseudoalteromonas luteoviolacea (strain 2ta16)</name>
    <dbReference type="NCBI Taxonomy" id="1353533"/>
    <lineage>
        <taxon>Bacteria</taxon>
        <taxon>Pseudomonadati</taxon>
        <taxon>Pseudomonadota</taxon>
        <taxon>Gammaproteobacteria</taxon>
        <taxon>Alteromonadales</taxon>
        <taxon>Pseudoalteromonadaceae</taxon>
        <taxon>Pseudoalteromonas</taxon>
    </lineage>
</organism>
<dbReference type="PATRIC" id="fig|1353533.3.peg.1563"/>
<dbReference type="CDD" id="cd04301">
    <property type="entry name" value="NAT_SF"/>
    <property type="match status" value="1"/>
</dbReference>
<dbReference type="InterPro" id="IPR016181">
    <property type="entry name" value="Acyl_CoA_acyltransferase"/>
</dbReference>